<evidence type="ECO:0000256" key="1">
    <source>
        <dbReference type="SAM" id="MobiDB-lite"/>
    </source>
</evidence>
<evidence type="ECO:0000313" key="3">
    <source>
        <dbReference type="RefSeq" id="WP_028310677.1"/>
    </source>
</evidence>
<organism evidence="2 3">
    <name type="scientific">Derxia gummosa DSM 723</name>
    <dbReference type="NCBI Taxonomy" id="1121388"/>
    <lineage>
        <taxon>Bacteria</taxon>
        <taxon>Pseudomonadati</taxon>
        <taxon>Pseudomonadota</taxon>
        <taxon>Betaproteobacteria</taxon>
        <taxon>Burkholderiales</taxon>
        <taxon>Alcaligenaceae</taxon>
        <taxon>Derxia</taxon>
    </lineage>
</organism>
<feature type="compositionally biased region" description="Low complexity" evidence="1">
    <location>
        <begin position="141"/>
        <end position="157"/>
    </location>
</feature>
<name>A0A8B6X261_9BURK</name>
<evidence type="ECO:0008006" key="4">
    <source>
        <dbReference type="Google" id="ProtNLM"/>
    </source>
</evidence>
<dbReference type="AlphaFoldDB" id="A0A8B6X261"/>
<feature type="region of interest" description="Disordered" evidence="1">
    <location>
        <begin position="141"/>
        <end position="168"/>
    </location>
</feature>
<proteinExistence type="predicted"/>
<sequence length="267" mass="27299">MSPDALLTAAALLLPGFWAVGARRRMLDLRQAARAAWLRVDERLKTRHELLLRFVEAAAVALPESAEQVAALAAARNSAAAARQGAAIRPGVADALDQLARAEAALDAALARLVEPALAWQPSATMAAAVTTAGARAADDPASGAAALADPAPGTPDESPAPTHPFLATPAGMAQTAEQGTEAPPPAPGIPLFPPPALFDELDAVCTQLDVARHAFNAAVESYDAAVDQYPARLLALPLRLRPLATAAMLGSRAPLAPLVTPAPGEG</sequence>
<dbReference type="Gene3D" id="1.20.1440.20">
    <property type="entry name" value="LemA-like domain"/>
    <property type="match status" value="1"/>
</dbReference>
<keyword evidence="2" id="KW-1185">Reference proteome</keyword>
<dbReference type="InterPro" id="IPR023353">
    <property type="entry name" value="LemA-like_dom_sf"/>
</dbReference>
<dbReference type="OrthoDB" id="9804152at2"/>
<feature type="compositionally biased region" description="Pro residues" evidence="1">
    <location>
        <begin position="183"/>
        <end position="192"/>
    </location>
</feature>
<feature type="region of interest" description="Disordered" evidence="1">
    <location>
        <begin position="173"/>
        <end position="192"/>
    </location>
</feature>
<evidence type="ECO:0000313" key="2">
    <source>
        <dbReference type="Proteomes" id="UP000675920"/>
    </source>
</evidence>
<protein>
    <recommendedName>
        <fullName evidence="4">LemA protein</fullName>
    </recommendedName>
</protein>
<dbReference type="RefSeq" id="WP_028310677.1">
    <property type="nucleotide sequence ID" value="NZ_AXWS01000007.1"/>
</dbReference>
<dbReference type="SUPFAM" id="SSF140478">
    <property type="entry name" value="LemA-like"/>
    <property type="match status" value="1"/>
</dbReference>
<accession>A0A8B6X261</accession>
<dbReference type="Proteomes" id="UP000675920">
    <property type="component" value="Unplaced"/>
</dbReference>
<reference evidence="3" key="1">
    <citation type="submission" date="2025-08" db="UniProtKB">
        <authorList>
            <consortium name="RefSeq"/>
        </authorList>
    </citation>
    <scope>IDENTIFICATION</scope>
</reference>